<evidence type="ECO:0000256" key="2">
    <source>
        <dbReference type="SAM" id="SignalP"/>
    </source>
</evidence>
<gene>
    <name evidence="3" type="ORF">DES45_105118</name>
</gene>
<evidence type="ECO:0000256" key="1">
    <source>
        <dbReference type="SAM" id="MobiDB-lite"/>
    </source>
</evidence>
<organism evidence="3 4">
    <name type="scientific">Microvirga subterranea</name>
    <dbReference type="NCBI Taxonomy" id="186651"/>
    <lineage>
        <taxon>Bacteria</taxon>
        <taxon>Pseudomonadati</taxon>
        <taxon>Pseudomonadota</taxon>
        <taxon>Alphaproteobacteria</taxon>
        <taxon>Hyphomicrobiales</taxon>
        <taxon>Methylobacteriaceae</taxon>
        <taxon>Microvirga</taxon>
    </lineage>
</organism>
<reference evidence="3 4" key="1">
    <citation type="submission" date="2018-07" db="EMBL/GenBank/DDBJ databases">
        <title>Genomic Encyclopedia of Type Strains, Phase IV (KMG-IV): sequencing the most valuable type-strain genomes for metagenomic binning, comparative biology and taxonomic classification.</title>
        <authorList>
            <person name="Goeker M."/>
        </authorList>
    </citation>
    <scope>NUCLEOTIDE SEQUENCE [LARGE SCALE GENOMIC DNA]</scope>
    <source>
        <strain evidence="3 4">DSM 14364</strain>
    </source>
</reference>
<dbReference type="OrthoDB" id="8018204at2"/>
<dbReference type="AlphaFoldDB" id="A0A370HK99"/>
<keyword evidence="2" id="KW-0732">Signal</keyword>
<feature type="chain" id="PRO_5016752664" evidence="2">
    <location>
        <begin position="28"/>
        <end position="178"/>
    </location>
</feature>
<protein>
    <submittedName>
        <fullName evidence="3">Uncharacterized protein</fullName>
    </submittedName>
</protein>
<dbReference type="Proteomes" id="UP000254925">
    <property type="component" value="Unassembled WGS sequence"/>
</dbReference>
<evidence type="ECO:0000313" key="4">
    <source>
        <dbReference type="Proteomes" id="UP000254925"/>
    </source>
</evidence>
<keyword evidence="4" id="KW-1185">Reference proteome</keyword>
<feature type="region of interest" description="Disordered" evidence="1">
    <location>
        <begin position="118"/>
        <end position="152"/>
    </location>
</feature>
<proteinExistence type="predicted"/>
<dbReference type="EMBL" id="QQBB01000005">
    <property type="protein sequence ID" value="RDI58595.1"/>
    <property type="molecule type" value="Genomic_DNA"/>
</dbReference>
<accession>A0A370HK99</accession>
<dbReference type="RefSeq" id="WP_114770620.1">
    <property type="nucleotide sequence ID" value="NZ_QQBB01000005.1"/>
</dbReference>
<name>A0A370HK99_9HYPH</name>
<sequence length="178" mass="18800">MFRTTATLIGMAGAAVLAGGLAPNAFGTVSLAKSDTALDRAALTQQVMASAKTSRLQEPSPSQDRQTVTVVELVGMSQATVILRDRDGRVLYKSDPQAGTTTFSKNTDLPVVTLKEEERGPAVQQHPTVRREGNETPATTPQKRRNPVGCVGDVSPLARASADRSPSLCLALLDQSLT</sequence>
<feature type="signal peptide" evidence="2">
    <location>
        <begin position="1"/>
        <end position="27"/>
    </location>
</feature>
<evidence type="ECO:0000313" key="3">
    <source>
        <dbReference type="EMBL" id="RDI58595.1"/>
    </source>
</evidence>
<comment type="caution">
    <text evidence="3">The sequence shown here is derived from an EMBL/GenBank/DDBJ whole genome shotgun (WGS) entry which is preliminary data.</text>
</comment>